<dbReference type="InterPro" id="IPR002347">
    <property type="entry name" value="SDR_fam"/>
</dbReference>
<protein>
    <recommendedName>
        <fullName evidence="5">Retinol dehydrogenase 12</fullName>
    </recommendedName>
</protein>
<comment type="caution">
    <text evidence="3">The sequence shown here is derived from an EMBL/GenBank/DDBJ whole genome shotgun (WGS) entry which is preliminary data.</text>
</comment>
<keyword evidence="4" id="KW-1185">Reference proteome</keyword>
<evidence type="ECO:0000256" key="2">
    <source>
        <dbReference type="ARBA" id="ARBA00023002"/>
    </source>
</evidence>
<gene>
    <name evidence="3" type="ORF">CCH79_00007877</name>
</gene>
<dbReference type="InterPro" id="IPR036291">
    <property type="entry name" value="NAD(P)-bd_dom_sf"/>
</dbReference>
<evidence type="ECO:0008006" key="5">
    <source>
        <dbReference type="Google" id="ProtNLM"/>
    </source>
</evidence>
<dbReference type="AlphaFoldDB" id="A0A315W253"/>
<dbReference type="GO" id="GO:0016491">
    <property type="term" value="F:oxidoreductase activity"/>
    <property type="evidence" value="ECO:0007669"/>
    <property type="project" value="UniProtKB-KW"/>
</dbReference>
<evidence type="ECO:0000256" key="1">
    <source>
        <dbReference type="ARBA" id="ARBA00006484"/>
    </source>
</evidence>
<dbReference type="Pfam" id="PF00106">
    <property type="entry name" value="adh_short"/>
    <property type="match status" value="1"/>
</dbReference>
<accession>A0A315W253</accession>
<keyword evidence="2" id="KW-0560">Oxidoreductase</keyword>
<name>A0A315W253_GAMAF</name>
<sequence>MECLHGGDPAVFRLSCSGLSGGCAWEELYLYASLRPAIGCGAVPLGGVGHTARSSGRYAAGAVCKSTARLEGKTVLITGANTGIGKETALDLAVRGARVIMACRDVEKGEEAAASIRAAYSEAKVEVRELDLADTCSIRAFAQKFLRGE</sequence>
<dbReference type="Proteomes" id="UP000250572">
    <property type="component" value="Unassembled WGS sequence"/>
</dbReference>
<evidence type="ECO:0000313" key="3">
    <source>
        <dbReference type="EMBL" id="PWA29741.1"/>
    </source>
</evidence>
<evidence type="ECO:0000313" key="4">
    <source>
        <dbReference type="Proteomes" id="UP000250572"/>
    </source>
</evidence>
<proteinExistence type="inferred from homology"/>
<dbReference type="PANTHER" id="PTHR43157:SF32">
    <property type="entry name" value="RETINOL DEHYDROGENASE 12"/>
    <property type="match status" value="1"/>
</dbReference>
<comment type="similarity">
    <text evidence="1">Belongs to the short-chain dehydrogenases/reductases (SDR) family.</text>
</comment>
<dbReference type="Gene3D" id="3.40.50.720">
    <property type="entry name" value="NAD(P)-binding Rossmann-like Domain"/>
    <property type="match status" value="1"/>
</dbReference>
<reference evidence="3 4" key="1">
    <citation type="journal article" date="2018" name="G3 (Bethesda)">
        <title>A High-Quality Reference Genome for the Invasive Mosquitofish Gambusia affinis Using a Chicago Library.</title>
        <authorList>
            <person name="Hoffberg S.L."/>
            <person name="Troendle N.J."/>
            <person name="Glenn T.C."/>
            <person name="Mahmud O."/>
            <person name="Louha S."/>
            <person name="Chalopin D."/>
            <person name="Bennetzen J.L."/>
            <person name="Mauricio R."/>
        </authorList>
    </citation>
    <scope>NUCLEOTIDE SEQUENCE [LARGE SCALE GENOMIC DNA]</scope>
    <source>
        <strain evidence="3">NE01/NJP1002.9</strain>
        <tissue evidence="3">Muscle</tissue>
    </source>
</reference>
<dbReference type="SUPFAM" id="SSF51735">
    <property type="entry name" value="NAD(P)-binding Rossmann-fold domains"/>
    <property type="match status" value="1"/>
</dbReference>
<dbReference type="EMBL" id="NHOQ01000541">
    <property type="protein sequence ID" value="PWA29741.1"/>
    <property type="molecule type" value="Genomic_DNA"/>
</dbReference>
<organism evidence="3 4">
    <name type="scientific">Gambusia affinis</name>
    <name type="common">Western mosquitofish</name>
    <name type="synonym">Heterandria affinis</name>
    <dbReference type="NCBI Taxonomy" id="33528"/>
    <lineage>
        <taxon>Eukaryota</taxon>
        <taxon>Metazoa</taxon>
        <taxon>Chordata</taxon>
        <taxon>Craniata</taxon>
        <taxon>Vertebrata</taxon>
        <taxon>Euteleostomi</taxon>
        <taxon>Actinopterygii</taxon>
        <taxon>Neopterygii</taxon>
        <taxon>Teleostei</taxon>
        <taxon>Neoteleostei</taxon>
        <taxon>Acanthomorphata</taxon>
        <taxon>Ovalentaria</taxon>
        <taxon>Atherinomorphae</taxon>
        <taxon>Cyprinodontiformes</taxon>
        <taxon>Poeciliidae</taxon>
        <taxon>Poeciliinae</taxon>
        <taxon>Gambusia</taxon>
    </lineage>
</organism>
<dbReference type="PANTHER" id="PTHR43157">
    <property type="entry name" value="PHOSPHATIDYLINOSITOL-GLYCAN BIOSYNTHESIS CLASS F PROTEIN-RELATED"/>
    <property type="match status" value="1"/>
</dbReference>